<evidence type="ECO:0000256" key="4">
    <source>
        <dbReference type="ARBA" id="ARBA00022982"/>
    </source>
</evidence>
<dbReference type="PANTHER" id="PTHR34192:SF10">
    <property type="entry name" value="PLASTOCYANIN MAJOR ISOFORM, CHLOROPLASTIC-RELATED"/>
    <property type="match status" value="1"/>
</dbReference>
<dbReference type="AlphaFoldDB" id="E7QUK8"/>
<dbReference type="EMBL" id="AEMG01000012">
    <property type="protein sequence ID" value="EFW91665.1"/>
    <property type="molecule type" value="Genomic_DNA"/>
</dbReference>
<evidence type="ECO:0000313" key="9">
    <source>
        <dbReference type="EMBL" id="SHJ97667.1"/>
    </source>
</evidence>
<dbReference type="PROSITE" id="PS51257">
    <property type="entry name" value="PROKAR_LIPOPROTEIN"/>
    <property type="match status" value="1"/>
</dbReference>
<dbReference type="eggNOG" id="arCOG02917">
    <property type="taxonomic scope" value="Archaea"/>
</dbReference>
<evidence type="ECO:0000256" key="1">
    <source>
        <dbReference type="ARBA" id="ARBA00004370"/>
    </source>
</evidence>
<dbReference type="PATRIC" id="fig|797209.4.peg.2450"/>
<dbReference type="STRING" id="797209.GCA_000376445_00801"/>
<sequence>MNRRAFLAGVVGATSATLAGCSSVMNMGSGSGSDGDFDIGMSAMAFHPETFEVEAGTTVVWKNTGMRRHTVTAYEDGIPEDAEYFASGGYDDEQTARDAWMDGKGAVDQGTTFEHTFTVPGNYAYFCIPHEKAGMSGTIVVKEK</sequence>
<reference evidence="9" key="3">
    <citation type="submission" date="2016-11" db="EMBL/GenBank/DDBJ databases">
        <authorList>
            <person name="Jaros S."/>
            <person name="Januszkiewicz K."/>
            <person name="Wedrychowicz H."/>
        </authorList>
    </citation>
    <scope>NUCLEOTIDE SEQUENCE [LARGE SCALE GENOMIC DNA]</scope>
    <source>
        <strain evidence="9">DX253</strain>
    </source>
</reference>
<keyword evidence="11" id="KW-1185">Reference proteome</keyword>
<proteinExistence type="predicted"/>
<dbReference type="InterPro" id="IPR008972">
    <property type="entry name" value="Cupredoxin"/>
</dbReference>
<evidence type="ECO:0000256" key="3">
    <source>
        <dbReference type="ARBA" id="ARBA00022723"/>
    </source>
</evidence>
<evidence type="ECO:0000313" key="10">
    <source>
        <dbReference type="Proteomes" id="UP000003751"/>
    </source>
</evidence>
<dbReference type="Proteomes" id="UP000184203">
    <property type="component" value="Unassembled WGS sequence"/>
</dbReference>
<dbReference type="SUPFAM" id="SSF49503">
    <property type="entry name" value="Cupredoxins"/>
    <property type="match status" value="1"/>
</dbReference>
<dbReference type="InterPro" id="IPR000923">
    <property type="entry name" value="BlueCu_1"/>
</dbReference>
<dbReference type="RefSeq" id="WP_007980258.1">
    <property type="nucleotide sequence ID" value="NZ_AEMG01000012.1"/>
</dbReference>
<organism evidence="8 10">
    <name type="scientific">Haladaptatus paucihalophilus DX253</name>
    <dbReference type="NCBI Taxonomy" id="797209"/>
    <lineage>
        <taxon>Archaea</taxon>
        <taxon>Methanobacteriati</taxon>
        <taxon>Methanobacteriota</taxon>
        <taxon>Stenosarchaea group</taxon>
        <taxon>Halobacteria</taxon>
        <taxon>Halobacteriales</taxon>
        <taxon>Haladaptataceae</taxon>
        <taxon>Haladaptatus</taxon>
    </lineage>
</organism>
<evidence type="ECO:0000313" key="8">
    <source>
        <dbReference type="EMBL" id="EFW91665.1"/>
    </source>
</evidence>
<keyword evidence="3" id="KW-0479">Metal-binding</keyword>
<dbReference type="GO" id="GO:0016020">
    <property type="term" value="C:membrane"/>
    <property type="evidence" value="ECO:0007669"/>
    <property type="project" value="UniProtKB-SubCell"/>
</dbReference>
<keyword evidence="5" id="KW-0186">Copper</keyword>
<comment type="subcellular location">
    <subcellularLocation>
        <location evidence="1">Membrane</location>
    </subcellularLocation>
</comment>
<keyword evidence="4" id="KW-0249">Electron transport</keyword>
<evidence type="ECO:0000313" key="11">
    <source>
        <dbReference type="Proteomes" id="UP000184203"/>
    </source>
</evidence>
<protein>
    <submittedName>
        <fullName evidence="8">Blue (Type 1) copper domain protein</fullName>
    </submittedName>
    <submittedName>
        <fullName evidence="9">Plastocyanin</fullName>
    </submittedName>
</protein>
<evidence type="ECO:0000256" key="5">
    <source>
        <dbReference type="ARBA" id="ARBA00023008"/>
    </source>
</evidence>
<dbReference type="Proteomes" id="UP000003751">
    <property type="component" value="Unassembled WGS sequence"/>
</dbReference>
<gene>
    <name evidence="9" type="ORF">SAMN05444342_0136</name>
    <name evidence="8" type="ORF">ZOD2009_12462</name>
</gene>
<dbReference type="OrthoDB" id="4392at2157"/>
<evidence type="ECO:0000259" key="7">
    <source>
        <dbReference type="Pfam" id="PF00127"/>
    </source>
</evidence>
<dbReference type="EMBL" id="FRAN01000001">
    <property type="protein sequence ID" value="SHJ97667.1"/>
    <property type="molecule type" value="Genomic_DNA"/>
</dbReference>
<dbReference type="PANTHER" id="PTHR34192">
    <property type="entry name" value="PLASTOCYANIN MAJOR ISOFORM, CHLOROPLASTIC-RELATED"/>
    <property type="match status" value="1"/>
</dbReference>
<dbReference type="Pfam" id="PF00127">
    <property type="entry name" value="Copper-bind"/>
    <property type="match status" value="1"/>
</dbReference>
<name>E7QUK8_HALPU</name>
<dbReference type="GO" id="GO:0005507">
    <property type="term" value="F:copper ion binding"/>
    <property type="evidence" value="ECO:0007669"/>
    <property type="project" value="InterPro"/>
</dbReference>
<dbReference type="PROSITE" id="PS00196">
    <property type="entry name" value="COPPER_BLUE"/>
    <property type="match status" value="1"/>
</dbReference>
<accession>E7QUK8</accession>
<dbReference type="Gene3D" id="2.60.40.420">
    <property type="entry name" value="Cupredoxins - blue copper proteins"/>
    <property type="match status" value="1"/>
</dbReference>
<keyword evidence="2" id="KW-0813">Transport</keyword>
<evidence type="ECO:0000256" key="2">
    <source>
        <dbReference type="ARBA" id="ARBA00022448"/>
    </source>
</evidence>
<reference evidence="8 10" key="1">
    <citation type="journal article" date="2014" name="ISME J.">
        <title>Trehalose/2-sulfotrehalose biosynthesis and glycine-betaine uptake are widely spread mechanisms for osmoadaptation in the Halobacteriales.</title>
        <authorList>
            <person name="Youssef N.H."/>
            <person name="Savage-Ashlock K.N."/>
            <person name="McCully A.L."/>
            <person name="Luedtke B."/>
            <person name="Shaw E.I."/>
            <person name="Hoff W.D."/>
            <person name="Elshahed M.S."/>
        </authorList>
    </citation>
    <scope>NUCLEOTIDE SEQUENCE [LARGE SCALE GENOMIC DNA]</scope>
    <source>
        <strain evidence="8 10">DX253</strain>
    </source>
</reference>
<keyword evidence="6" id="KW-0472">Membrane</keyword>
<dbReference type="GO" id="GO:0009055">
    <property type="term" value="F:electron transfer activity"/>
    <property type="evidence" value="ECO:0007669"/>
    <property type="project" value="InterPro"/>
</dbReference>
<evidence type="ECO:0000256" key="6">
    <source>
        <dbReference type="ARBA" id="ARBA00023136"/>
    </source>
</evidence>
<reference evidence="11" key="2">
    <citation type="submission" date="2016-11" db="EMBL/GenBank/DDBJ databases">
        <authorList>
            <person name="Varghese N."/>
            <person name="Submissions S."/>
        </authorList>
    </citation>
    <scope>NUCLEOTIDE SEQUENCE [LARGE SCALE GENOMIC DNA]</scope>
    <source>
        <strain evidence="11">DX253</strain>
    </source>
</reference>
<dbReference type="InterPro" id="IPR028871">
    <property type="entry name" value="BlueCu_1_BS"/>
</dbReference>
<feature type="domain" description="Blue (type 1) copper" evidence="7">
    <location>
        <begin position="39"/>
        <end position="142"/>
    </location>
</feature>